<dbReference type="EMBL" id="CAFABA010000008">
    <property type="protein sequence ID" value="CAB4815911.1"/>
    <property type="molecule type" value="Genomic_DNA"/>
</dbReference>
<evidence type="ECO:0000313" key="4">
    <source>
        <dbReference type="EMBL" id="CAB4996898.1"/>
    </source>
</evidence>
<sequence>MKSGQRVFGHLALHYMPGDEQPARHLLQLLGCELVDNGPDPGNDGFCTVHINGTDTNHADNIFFLSQVAPEQLAIENAIAEAMQLATNATLVDQYRAKTTKAPESISHIGIRYADFGEFETVLAAIDLAAAPGGALAGRAELVKYAARPGLDAGVDARMGASPAFSGQERPAFADHWVQCFVTTDLLGFGILAFGHTFELDFIFDPFFSAPPPSFGRPRVPASGA</sequence>
<name>A0A6J7NW32_9ZZZZ</name>
<accession>A0A6J7NW32</accession>
<dbReference type="EMBL" id="CAFBOS010000076">
    <property type="protein sequence ID" value="CAB4996898.1"/>
    <property type="molecule type" value="Genomic_DNA"/>
</dbReference>
<organism evidence="4">
    <name type="scientific">freshwater metagenome</name>
    <dbReference type="NCBI Taxonomy" id="449393"/>
    <lineage>
        <taxon>unclassified sequences</taxon>
        <taxon>metagenomes</taxon>
        <taxon>ecological metagenomes</taxon>
    </lineage>
</organism>
<proteinExistence type="predicted"/>
<evidence type="ECO:0000313" key="2">
    <source>
        <dbReference type="EMBL" id="CAB4815911.1"/>
    </source>
</evidence>
<reference evidence="4" key="1">
    <citation type="submission" date="2020-05" db="EMBL/GenBank/DDBJ databases">
        <authorList>
            <person name="Chiriac C."/>
            <person name="Salcher M."/>
            <person name="Ghai R."/>
            <person name="Kavagutti S V."/>
        </authorList>
    </citation>
    <scope>NUCLEOTIDE SEQUENCE</scope>
</reference>
<dbReference type="EMBL" id="CAFBMH010000040">
    <property type="protein sequence ID" value="CAB4908114.1"/>
    <property type="molecule type" value="Genomic_DNA"/>
</dbReference>
<gene>
    <name evidence="1" type="ORF">UFOPK2754_01616</name>
    <name evidence="2" type="ORF">UFOPK3139_00350</name>
    <name evidence="3" type="ORF">UFOPK3543_01295</name>
    <name evidence="4" type="ORF">UFOPK3967_01390</name>
</gene>
<protein>
    <submittedName>
        <fullName evidence="4">Unannotated protein</fullName>
    </submittedName>
</protein>
<evidence type="ECO:0000313" key="3">
    <source>
        <dbReference type="EMBL" id="CAB4908114.1"/>
    </source>
</evidence>
<evidence type="ECO:0000313" key="1">
    <source>
        <dbReference type="EMBL" id="CAB4747704.1"/>
    </source>
</evidence>
<dbReference type="AlphaFoldDB" id="A0A6J7NW32"/>
<dbReference type="EMBL" id="CAEZYR010000055">
    <property type="protein sequence ID" value="CAB4747704.1"/>
    <property type="molecule type" value="Genomic_DNA"/>
</dbReference>